<keyword evidence="11" id="KW-1185">Reference proteome</keyword>
<dbReference type="HAMAP" id="MF_00528">
    <property type="entry name" value="Maf"/>
    <property type="match status" value="1"/>
</dbReference>
<comment type="caution">
    <text evidence="10">The sequence shown here is derived from an EMBL/GenBank/DDBJ whole genome shotgun (WGS) entry which is preliminary data.</text>
</comment>
<comment type="similarity">
    <text evidence="7 9">Belongs to the Maf family. YceF subfamily.</text>
</comment>
<evidence type="ECO:0000256" key="1">
    <source>
        <dbReference type="ARBA" id="ARBA00004496"/>
    </source>
</evidence>
<comment type="function">
    <text evidence="6 9">Nucleoside triphosphate pyrophosphatase that hydrolyzes 7-methyl-GTP (m(7)GTP). May have a dual role in cell division arrest and in preventing the incorporation of modified nucleotides into cellular nucleic acids.</text>
</comment>
<dbReference type="Gene3D" id="3.90.950.10">
    <property type="match status" value="1"/>
</dbReference>
<dbReference type="PANTHER" id="PTHR43213:SF10">
    <property type="entry name" value="7-METHYL-GTP PYROPHOSPHATASE"/>
    <property type="match status" value="1"/>
</dbReference>
<dbReference type="FunFam" id="3.90.950.10:FF:000005">
    <property type="entry name" value="7-methyl-GTP pyrophosphatase"/>
    <property type="match status" value="1"/>
</dbReference>
<keyword evidence="4 9" id="KW-0546">Nucleotide metabolism</keyword>
<sequence>MQQLILASSSSYRKSLLDRLCLPYTAHAPDIDERRLPGETPDTMVRRLSESKARAISTLYPDNLIIGSDQVAIIDDYILTKPGNFAAAQQQLRRQSGQKVRFLTGLALLNSANGSSQVDIITTDVVFRMLKEEEICAYLERDEPYSCAGSFRSEGLGITLFDAIHSSDPTALIGLPLIRLCQMLRNENYKLL</sequence>
<comment type="cofactor">
    <cofactor evidence="9">
        <name>a divalent metal cation</name>
        <dbReference type="ChEBI" id="CHEBI:60240"/>
    </cofactor>
</comment>
<dbReference type="GO" id="GO:0005737">
    <property type="term" value="C:cytoplasm"/>
    <property type="evidence" value="ECO:0007669"/>
    <property type="project" value="UniProtKB-SubCell"/>
</dbReference>
<dbReference type="Proteomes" id="UP001178354">
    <property type="component" value="Unassembled WGS sequence"/>
</dbReference>
<feature type="site" description="Important for substrate specificity" evidence="9">
    <location>
        <position position="154"/>
    </location>
</feature>
<keyword evidence="2 9" id="KW-0963">Cytoplasm</keyword>
<evidence type="ECO:0000256" key="6">
    <source>
        <dbReference type="ARBA" id="ARBA00053369"/>
    </source>
</evidence>
<dbReference type="InterPro" id="IPR029001">
    <property type="entry name" value="ITPase-like_fam"/>
</dbReference>
<reference evidence="10" key="2">
    <citation type="submission" date="2023-08" db="EMBL/GenBank/DDBJ databases">
        <authorList>
            <person name="Luo J."/>
        </authorList>
    </citation>
    <scope>NUCLEOTIDE SEQUENCE</scope>
    <source>
        <strain evidence="10">DSM 25064</strain>
    </source>
</reference>
<comment type="caution">
    <text evidence="9">Lacks conserved residue(s) required for the propagation of feature annotation.</text>
</comment>
<comment type="subcellular location">
    <subcellularLocation>
        <location evidence="1 9">Cytoplasm</location>
    </subcellularLocation>
</comment>
<proteinExistence type="inferred from homology"/>
<protein>
    <recommendedName>
        <fullName evidence="8 9">7-methyl-GTP pyrophosphatase</fullName>
        <shortName evidence="9">m(7)GTP pyrophosphatase</shortName>
        <ecNumber evidence="9">3.6.1.-</ecNumber>
    </recommendedName>
</protein>
<dbReference type="PANTHER" id="PTHR43213">
    <property type="entry name" value="BIFUNCTIONAL DTTP/UTP PYROPHOSPHATASE/METHYLTRANSFERASE PROTEIN-RELATED"/>
    <property type="match status" value="1"/>
</dbReference>
<dbReference type="InterPro" id="IPR003697">
    <property type="entry name" value="Maf-like"/>
</dbReference>
<evidence type="ECO:0000313" key="11">
    <source>
        <dbReference type="Proteomes" id="UP001178354"/>
    </source>
</evidence>
<name>A0AAW8AW14_9GAMM</name>
<reference evidence="10" key="1">
    <citation type="journal article" date="2010" name="Int. J. Syst. Evol. Microbiol.">
        <title>Porticoccus litoralis gen. nov., sp. nov., a gammaproteobacterium isolated from the Yellow Sea.</title>
        <authorList>
            <person name="Oh H.M."/>
            <person name="Kim H."/>
            <person name="Kim K.M."/>
            <person name="Min G.S."/>
            <person name="Cho J.C."/>
        </authorList>
    </citation>
    <scope>NUCLEOTIDE SEQUENCE</scope>
    <source>
        <strain evidence="10">DSM 25064</strain>
    </source>
</reference>
<evidence type="ECO:0000256" key="9">
    <source>
        <dbReference type="HAMAP-Rule" id="MF_00528"/>
    </source>
</evidence>
<dbReference type="Pfam" id="PF02545">
    <property type="entry name" value="Maf"/>
    <property type="match status" value="1"/>
</dbReference>
<dbReference type="PIRSF" id="PIRSF006305">
    <property type="entry name" value="Maf"/>
    <property type="match status" value="1"/>
</dbReference>
<feature type="site" description="Important for substrate specificity" evidence="9">
    <location>
        <position position="12"/>
    </location>
</feature>
<dbReference type="GO" id="GO:0047429">
    <property type="term" value="F:nucleoside triphosphate diphosphatase activity"/>
    <property type="evidence" value="ECO:0007669"/>
    <property type="project" value="InterPro"/>
</dbReference>
<dbReference type="SUPFAM" id="SSF52972">
    <property type="entry name" value="ITPase-like"/>
    <property type="match status" value="1"/>
</dbReference>
<organism evidence="10 11">
    <name type="scientific">Porticoccus litoralis</name>
    <dbReference type="NCBI Taxonomy" id="434086"/>
    <lineage>
        <taxon>Bacteria</taxon>
        <taxon>Pseudomonadati</taxon>
        <taxon>Pseudomonadota</taxon>
        <taxon>Gammaproteobacteria</taxon>
        <taxon>Cellvibrionales</taxon>
        <taxon>Porticoccaceae</taxon>
        <taxon>Porticoccus</taxon>
    </lineage>
</organism>
<evidence type="ECO:0000256" key="7">
    <source>
        <dbReference type="ARBA" id="ARBA00060749"/>
    </source>
</evidence>
<dbReference type="CDD" id="cd00555">
    <property type="entry name" value="Maf"/>
    <property type="match status" value="1"/>
</dbReference>
<comment type="catalytic activity">
    <reaction evidence="5 9">
        <text>N(7)-methyl-GTP + H2O = N(7)-methyl-GMP + diphosphate + H(+)</text>
        <dbReference type="Rhea" id="RHEA:58744"/>
        <dbReference type="ChEBI" id="CHEBI:15377"/>
        <dbReference type="ChEBI" id="CHEBI:15378"/>
        <dbReference type="ChEBI" id="CHEBI:33019"/>
        <dbReference type="ChEBI" id="CHEBI:58285"/>
        <dbReference type="ChEBI" id="CHEBI:87133"/>
    </reaction>
</comment>
<dbReference type="NCBIfam" id="TIGR00172">
    <property type="entry name" value="maf"/>
    <property type="match status" value="1"/>
</dbReference>
<evidence type="ECO:0000256" key="2">
    <source>
        <dbReference type="ARBA" id="ARBA00022490"/>
    </source>
</evidence>
<evidence type="ECO:0000256" key="3">
    <source>
        <dbReference type="ARBA" id="ARBA00022801"/>
    </source>
</evidence>
<dbReference type="AlphaFoldDB" id="A0AAW8AW14"/>
<dbReference type="EMBL" id="JAUUUU010000001">
    <property type="protein sequence ID" value="MDP1519426.1"/>
    <property type="molecule type" value="Genomic_DNA"/>
</dbReference>
<evidence type="ECO:0000256" key="5">
    <source>
        <dbReference type="ARBA" id="ARBA00050213"/>
    </source>
</evidence>
<keyword evidence="3 9" id="KW-0378">Hydrolase</keyword>
<evidence type="ECO:0000256" key="8">
    <source>
        <dbReference type="ARBA" id="ARBA00068163"/>
    </source>
</evidence>
<dbReference type="GO" id="GO:0009117">
    <property type="term" value="P:nucleotide metabolic process"/>
    <property type="evidence" value="ECO:0007669"/>
    <property type="project" value="UniProtKB-KW"/>
</dbReference>
<evidence type="ECO:0000256" key="4">
    <source>
        <dbReference type="ARBA" id="ARBA00023080"/>
    </source>
</evidence>
<dbReference type="EC" id="3.6.1.-" evidence="9"/>
<feature type="site" description="Important for substrate specificity" evidence="9">
    <location>
        <position position="70"/>
    </location>
</feature>
<feature type="active site" description="Proton acceptor" evidence="9">
    <location>
        <position position="69"/>
    </location>
</feature>
<accession>A0AAW8AW14</accession>
<gene>
    <name evidence="10" type="ORF">Q8A57_00405</name>
</gene>
<evidence type="ECO:0000313" key="10">
    <source>
        <dbReference type="EMBL" id="MDP1519426.1"/>
    </source>
</evidence>
<dbReference type="RefSeq" id="WP_305168942.1">
    <property type="nucleotide sequence ID" value="NZ_JAUUUU010000001.1"/>
</dbReference>